<feature type="compositionally biased region" description="Low complexity" evidence="1">
    <location>
        <begin position="165"/>
        <end position="176"/>
    </location>
</feature>
<proteinExistence type="predicted"/>
<feature type="region of interest" description="Disordered" evidence="1">
    <location>
        <begin position="281"/>
        <end position="354"/>
    </location>
</feature>
<evidence type="ECO:0000259" key="3">
    <source>
        <dbReference type="Pfam" id="PF22925"/>
    </source>
</evidence>
<dbReference type="EMBL" id="AHKC01012944">
    <property type="protein sequence ID" value="EKF29565.1"/>
    <property type="molecule type" value="Genomic_DNA"/>
</dbReference>
<feature type="domain" description="Trans-sialidase C-terminal" evidence="3">
    <location>
        <begin position="21"/>
        <end position="87"/>
    </location>
</feature>
<feature type="region of interest" description="Disordered" evidence="1">
    <location>
        <begin position="131"/>
        <end position="190"/>
    </location>
</feature>
<reference evidence="4 5" key="1">
    <citation type="journal article" date="2012" name="BMC Genomics">
        <title>Comparative genomic analysis of human infective Trypanosoma cruzi lineages with the bat-restricted subspecies T. cruzi marinkellei.</title>
        <authorList>
            <person name="Franzen O."/>
            <person name="Talavera-Lopez C."/>
            <person name="Ochaya S."/>
            <person name="Butler C.E."/>
            <person name="Messenger L.A."/>
            <person name="Lewis M.D."/>
            <person name="Llewellyn M.S."/>
            <person name="Marinkelle C.J."/>
            <person name="Tyler K.M."/>
            <person name="Miles M.A."/>
            <person name="Andersson B."/>
        </authorList>
    </citation>
    <scope>NUCLEOTIDE SEQUENCE [LARGE SCALE GENOMIC DNA]</scope>
    <source>
        <strain evidence="4 5">B7</strain>
    </source>
</reference>
<dbReference type="SUPFAM" id="SSF49899">
    <property type="entry name" value="Concanavalin A-like lectins/glucanases"/>
    <property type="match status" value="1"/>
</dbReference>
<comment type="caution">
    <text evidence="4">The sequence shown here is derived from an EMBL/GenBank/DDBJ whole genome shotgun (WGS) entry which is preliminary data.</text>
</comment>
<evidence type="ECO:0000256" key="2">
    <source>
        <dbReference type="SAM" id="SignalP"/>
    </source>
</evidence>
<dbReference type="Gene3D" id="2.60.120.200">
    <property type="match status" value="1"/>
</dbReference>
<dbReference type="Pfam" id="PF22925">
    <property type="entry name" value="TS_C"/>
    <property type="match status" value="1"/>
</dbReference>
<evidence type="ECO:0000256" key="1">
    <source>
        <dbReference type="SAM" id="MobiDB-lite"/>
    </source>
</evidence>
<organism evidence="4 5">
    <name type="scientific">Trypanosoma cruzi marinkellei</name>
    <dbReference type="NCBI Taxonomy" id="85056"/>
    <lineage>
        <taxon>Eukaryota</taxon>
        <taxon>Discoba</taxon>
        <taxon>Euglenozoa</taxon>
        <taxon>Kinetoplastea</taxon>
        <taxon>Metakinetoplastina</taxon>
        <taxon>Trypanosomatida</taxon>
        <taxon>Trypanosomatidae</taxon>
        <taxon>Trypanosoma</taxon>
        <taxon>Schizotrypanum</taxon>
    </lineage>
</organism>
<dbReference type="OrthoDB" id="10561065at2759"/>
<dbReference type="InterPro" id="IPR013320">
    <property type="entry name" value="ConA-like_dom_sf"/>
</dbReference>
<feature type="signal peptide" evidence="2">
    <location>
        <begin position="1"/>
        <end position="27"/>
    </location>
</feature>
<keyword evidence="5" id="KW-1185">Reference proteome</keyword>
<accession>K2MR83</accession>
<gene>
    <name evidence="4" type="ORF">MOQ_006643</name>
</gene>
<feature type="compositionally biased region" description="Polar residues" evidence="1">
    <location>
        <begin position="137"/>
        <end position="151"/>
    </location>
</feature>
<dbReference type="AlphaFoldDB" id="K2MR83"/>
<dbReference type="Proteomes" id="UP000007350">
    <property type="component" value="Unassembled WGS sequence"/>
</dbReference>
<keyword evidence="2" id="KW-0732">Signal</keyword>
<feature type="chain" id="PRO_5003861387" evidence="2">
    <location>
        <begin position="28"/>
        <end position="420"/>
    </location>
</feature>
<sequence length="420" mass="44740">MPSGCRAKHIIWCCKGILISFSLYVHGARVYDSDEEVYEECESFFEELQTLWSLHSVSHFYIAEDGDSGNIHVTVSNVLLYNHALEDRGIKALMKTNAVAALEARMPDAEGAPPNSHLSQPFPQLAVEPVSMHEVQQKSTSPPQRQDSPSEISEDENRLAVPRQTSSTDSTGSSTSAARGEVEEVVPSSVDSVSVLFPTAGGGSRQKLSEIDEPVSGDHFEGEQEHSSLSVVAPMTGHAYEAAEATPQREATEDRTQHSILSHALEDVEELSPHSATLAGEEQNVGPEGRKNTNPHTAVGADGGPDKFHSAEVTPVEGATAAPEPSTGPATAQGHDKVLDGIGTDPTHPSTAPGETYILSEFNATSLSDTDILLEHGHFGELAAMALSGDARDDRCGVVVTVAACSRCTVFISRYVCLCA</sequence>
<evidence type="ECO:0000313" key="5">
    <source>
        <dbReference type="Proteomes" id="UP000007350"/>
    </source>
</evidence>
<protein>
    <submittedName>
        <fullName evidence="4">Trans-sialidase, putative</fullName>
    </submittedName>
</protein>
<dbReference type="InterPro" id="IPR055239">
    <property type="entry name" value="TS_C"/>
</dbReference>
<name>K2MR83_TRYCR</name>
<evidence type="ECO:0000313" key="4">
    <source>
        <dbReference type="EMBL" id="EKF29565.1"/>
    </source>
</evidence>